<evidence type="ECO:0000313" key="4">
    <source>
        <dbReference type="Proteomes" id="UP001378956"/>
    </source>
</evidence>
<reference evidence="3 4" key="1">
    <citation type="submission" date="2024-03" db="EMBL/GenBank/DDBJ databases">
        <title>Sequence of Lycoming College Course Isolates.</title>
        <authorList>
            <person name="Plotts O."/>
            <person name="Newman J."/>
        </authorList>
    </citation>
    <scope>NUCLEOTIDE SEQUENCE [LARGE SCALE GENOMIC DNA]</scope>
    <source>
        <strain evidence="3 4">CJB-3</strain>
    </source>
</reference>
<organism evidence="3 4">
    <name type="scientific">Pedobacter panaciterrae</name>
    <dbReference type="NCBI Taxonomy" id="363849"/>
    <lineage>
        <taxon>Bacteria</taxon>
        <taxon>Pseudomonadati</taxon>
        <taxon>Bacteroidota</taxon>
        <taxon>Sphingobacteriia</taxon>
        <taxon>Sphingobacteriales</taxon>
        <taxon>Sphingobacteriaceae</taxon>
        <taxon>Pedobacter</taxon>
    </lineage>
</organism>
<dbReference type="PROSITE" id="PS51257">
    <property type="entry name" value="PROKAR_LIPOPROTEIN"/>
    <property type="match status" value="1"/>
</dbReference>
<evidence type="ECO:0000313" key="3">
    <source>
        <dbReference type="EMBL" id="MEJ2901950.1"/>
    </source>
</evidence>
<dbReference type="InterPro" id="IPR011519">
    <property type="entry name" value="UnbV_ASPIC"/>
</dbReference>
<dbReference type="Pfam" id="PF13517">
    <property type="entry name" value="FG-GAP_3"/>
    <property type="match status" value="7"/>
</dbReference>
<dbReference type="InterPro" id="IPR028994">
    <property type="entry name" value="Integrin_alpha_N"/>
</dbReference>
<evidence type="ECO:0000259" key="2">
    <source>
        <dbReference type="Pfam" id="PF07593"/>
    </source>
</evidence>
<dbReference type="Proteomes" id="UP001378956">
    <property type="component" value="Unassembled WGS sequence"/>
</dbReference>
<dbReference type="Pfam" id="PF07593">
    <property type="entry name" value="UnbV_ASPIC"/>
    <property type="match status" value="1"/>
</dbReference>
<protein>
    <submittedName>
        <fullName evidence="3">VCBS repeat-containing protein</fullName>
    </submittedName>
</protein>
<accession>A0ABU8NIA3</accession>
<dbReference type="InterPro" id="IPR027039">
    <property type="entry name" value="Crtac1"/>
</dbReference>
<dbReference type="RefSeq" id="WP_337715762.1">
    <property type="nucleotide sequence ID" value="NZ_JBBEUB010000001.1"/>
</dbReference>
<dbReference type="Gene3D" id="2.130.10.130">
    <property type="entry name" value="Integrin alpha, N-terminal"/>
    <property type="match status" value="5"/>
</dbReference>
<proteinExistence type="predicted"/>
<dbReference type="InterPro" id="IPR013517">
    <property type="entry name" value="FG-GAP"/>
</dbReference>
<dbReference type="PANTHER" id="PTHR16026">
    <property type="entry name" value="CARTILAGE ACIDIC PROTEIN 1"/>
    <property type="match status" value="1"/>
</dbReference>
<dbReference type="EMBL" id="JBBEUB010000001">
    <property type="protein sequence ID" value="MEJ2901950.1"/>
    <property type="molecule type" value="Genomic_DNA"/>
</dbReference>
<dbReference type="SUPFAM" id="SSF69318">
    <property type="entry name" value="Integrin alpha N-terminal domain"/>
    <property type="match status" value="3"/>
</dbReference>
<keyword evidence="1" id="KW-0732">Signal</keyword>
<gene>
    <name evidence="3" type="ORF">WAE58_05925</name>
</gene>
<comment type="caution">
    <text evidence="3">The sequence shown here is derived from an EMBL/GenBank/DDBJ whole genome shotgun (WGS) entry which is preliminary data.</text>
</comment>
<keyword evidence="4" id="KW-1185">Reference proteome</keyword>
<evidence type="ECO:0000256" key="1">
    <source>
        <dbReference type="ARBA" id="ARBA00022729"/>
    </source>
</evidence>
<sequence>MPKFYIQIVILFLLFSCTGSKKDNTISVAENPLFILLDSSNTNVMFNNVLKEDLEKKIVGFYQGFYSGGGVAVGDLNNDGLDDIYFSGNMTGDKLYRNLGNMRFADITEISGVAGRTPGWKTGVNMVDVNGDGYMDIYVCYAGREAGPDSKNQLFINQGLNKDSIPTFKDEAEAYGLADPSYSTQSVFFDYDRDGDLDLFLVNDNIKVLSNLDDITIEELKKQDDPLASSKLLKNENGHFKDVTKQAGINMSTLSYGLGGGVGDINGDGWPDIYLSNDYAIPDRMYLNNGNGTFTDKLQNNLDHISLFSMGNNISDVNNDGLQDIFTLDMLPEDNKRQKLLSGLDNYEVFNINLRNGFYYQYMRNMLHINNGNGTFSEVGQLAGISNTDWSWAPLFADYDNDGWKDLFITNGFMRDFTNMDVLKYNENYMRSLNGQVEAKDLIALLKKVPSSDVKNYIYKNNGDLTFTNKGFDWGINIPSNSNGAAYSDLDNDGDLDIIVNNINKAAFLYRNQGSPTMHYLKVKLKGSGKNTSGLGALVTIFNKGRQQCLEQMPSKGYLSSVSQNLHFGLGKEKMVDSVRIVWLSGKYQVLTNVVANKQLVLIESDAKDTYQRPKPSKPLFTEIPSPIASAQVKNEINDYKRQPLLVNAQSFTGPCMAKGDVNGDGLSDIFVGGDINQASALFIQQKGGKFMKNQKPFLADTASECTDAIFFDANGDSHPDLYVVSGGYGSFKDNDPLFQDKLYINDGKGNFTKSINSLPEMHVSKSCARVGDFNGDGRPDLFVGGRSTTSKYPETPRSFLLINDGKGHFSNQIRKIAPDLEYIGMVTDAGVLDLNNDKIQDLIVIGDWMPVTAFINDNGKLKNRTDKYFDKQYSGWWNTLKVEDLNGDGRPDLVVGNLGLNSQCRVSDDEPAEMVYKDFDDNGAMDPILCFYIMGKSYPYLTRDEILDQMSIMRTRFPDYKSYADAGLNEVFTAEELKGSKILKANYLKTVYFENTSDGRFKEKQLPLQAQFAPVYTITCLDYDGDGNKDLLLCGNINQSRIRFGKYDANHGVVLKGNGKGTFKYVPELQSGLSLKGDVRSTLTINNTLLIGINQQKLRAFRFNQN</sequence>
<feature type="domain" description="ASPIC/UnbV" evidence="2">
    <location>
        <begin position="534"/>
        <end position="600"/>
    </location>
</feature>
<name>A0ABU8NIA3_9SPHI</name>
<dbReference type="PANTHER" id="PTHR16026:SF0">
    <property type="entry name" value="CARTILAGE ACIDIC PROTEIN 1"/>
    <property type="match status" value="1"/>
</dbReference>